<name>A0A010RNE9_PSEFL</name>
<dbReference type="PATRIC" id="fig|1042209.11.peg.4506"/>
<reference evidence="5 6" key="1">
    <citation type="journal article" date="2011" name="J. Bacteriol.">
        <title>Draft genome sequence of the polycyclic aromatic hydrocarbon-degrading, genetically engineered bioluminescent bioreporter Pseudomonas fluorescens HK44.</title>
        <authorList>
            <person name="Chauhan A."/>
            <person name="Layton A.C."/>
            <person name="Williams D.E."/>
            <person name="Smartt A.E."/>
            <person name="Ripp S."/>
            <person name="Karpinets T.V."/>
            <person name="Brown S.D."/>
            <person name="Sayler G.S."/>
        </authorList>
    </citation>
    <scope>NUCLEOTIDE SEQUENCE [LARGE SCALE GENOMIC DNA]</scope>
    <source>
        <strain evidence="5 6">HK44</strain>
    </source>
</reference>
<dbReference type="eggNOG" id="COG0693">
    <property type="taxonomic scope" value="Bacteria"/>
</dbReference>
<evidence type="ECO:0000313" key="5">
    <source>
        <dbReference type="EMBL" id="EXF94041.1"/>
    </source>
</evidence>
<keyword evidence="1" id="KW-0346">Stress response</keyword>
<dbReference type="RefSeq" id="WP_019692567.1">
    <property type="nucleotide sequence ID" value="NZ_AFOY02000015.1"/>
</dbReference>
<dbReference type="InterPro" id="IPR050325">
    <property type="entry name" value="Prot/Nucl_acid_deglycase"/>
</dbReference>
<dbReference type="InterPro" id="IPR002818">
    <property type="entry name" value="DJ-1/PfpI"/>
</dbReference>
<organism evidence="5 6">
    <name type="scientific">Pseudomonas fluorescens HK44</name>
    <dbReference type="NCBI Taxonomy" id="1042209"/>
    <lineage>
        <taxon>Bacteria</taxon>
        <taxon>Pseudomonadati</taxon>
        <taxon>Pseudomonadota</taxon>
        <taxon>Gammaproteobacteria</taxon>
        <taxon>Pseudomonadales</taxon>
        <taxon>Pseudomonadaceae</taxon>
        <taxon>Pseudomonas</taxon>
    </lineage>
</organism>
<comment type="caution">
    <text evidence="5">The sequence shown here is derived from an EMBL/GenBank/DDBJ whole genome shotgun (WGS) entry which is preliminary data.</text>
</comment>
<dbReference type="Gene3D" id="3.40.50.880">
    <property type="match status" value="1"/>
</dbReference>
<evidence type="ECO:0000256" key="1">
    <source>
        <dbReference type="ARBA" id="ARBA00023016"/>
    </source>
</evidence>
<proteinExistence type="inferred from homology"/>
<dbReference type="PANTHER" id="PTHR48094">
    <property type="entry name" value="PROTEIN/NUCLEIC ACID DEGLYCASE DJ-1-RELATED"/>
    <property type="match status" value="1"/>
</dbReference>
<evidence type="ECO:0000256" key="3">
    <source>
        <dbReference type="ARBA" id="ARBA00038493"/>
    </source>
</evidence>
<dbReference type="EMBL" id="AFOY02000015">
    <property type="protein sequence ID" value="EXF94041.1"/>
    <property type="molecule type" value="Genomic_DNA"/>
</dbReference>
<dbReference type="SUPFAM" id="SSF52317">
    <property type="entry name" value="Class I glutamine amidotransferase-like"/>
    <property type="match status" value="1"/>
</dbReference>
<keyword evidence="2" id="KW-0456">Lyase</keyword>
<dbReference type="GO" id="GO:0019243">
    <property type="term" value="P:methylglyoxal catabolic process to D-lactate via S-lactoyl-glutathione"/>
    <property type="evidence" value="ECO:0007669"/>
    <property type="project" value="TreeGrafter"/>
</dbReference>
<gene>
    <name evidence="5" type="ORF">HK44_010510</name>
</gene>
<protein>
    <submittedName>
        <fullName evidence="5">Dimethylallyltransferase</fullName>
    </submittedName>
</protein>
<evidence type="ECO:0000256" key="2">
    <source>
        <dbReference type="ARBA" id="ARBA00023239"/>
    </source>
</evidence>
<dbReference type="Proteomes" id="UP000022611">
    <property type="component" value="Unassembled WGS sequence"/>
</dbReference>
<dbReference type="GO" id="GO:0016740">
    <property type="term" value="F:transferase activity"/>
    <property type="evidence" value="ECO:0007669"/>
    <property type="project" value="UniProtKB-KW"/>
</dbReference>
<dbReference type="OrthoDB" id="9792284at2"/>
<dbReference type="InterPro" id="IPR029062">
    <property type="entry name" value="Class_I_gatase-like"/>
</dbReference>
<feature type="domain" description="DJ-1/PfpI" evidence="4">
    <location>
        <begin position="26"/>
        <end position="222"/>
    </location>
</feature>
<dbReference type="HOGENOM" id="CLU_070319_2_0_6"/>
<dbReference type="GO" id="GO:0005737">
    <property type="term" value="C:cytoplasm"/>
    <property type="evidence" value="ECO:0007669"/>
    <property type="project" value="TreeGrafter"/>
</dbReference>
<dbReference type="AlphaFoldDB" id="A0A010RNE9"/>
<dbReference type="PANTHER" id="PTHR48094:SF11">
    <property type="entry name" value="GLUTATHIONE-INDEPENDENT GLYOXALASE HSP31-RELATED"/>
    <property type="match status" value="1"/>
</dbReference>
<evidence type="ECO:0000313" key="6">
    <source>
        <dbReference type="Proteomes" id="UP000022611"/>
    </source>
</evidence>
<dbReference type="GO" id="GO:0019172">
    <property type="term" value="F:glyoxalase III activity"/>
    <property type="evidence" value="ECO:0007669"/>
    <property type="project" value="TreeGrafter"/>
</dbReference>
<accession>A0A010RNE9</accession>
<dbReference type="CDD" id="cd03141">
    <property type="entry name" value="GATase1_Hsp31_like"/>
    <property type="match status" value="1"/>
</dbReference>
<keyword evidence="5" id="KW-0808">Transferase</keyword>
<comment type="similarity">
    <text evidence="3">Belongs to the peptidase C56 family. HSP31-like subfamily.</text>
</comment>
<evidence type="ECO:0000259" key="4">
    <source>
        <dbReference type="Pfam" id="PF01965"/>
    </source>
</evidence>
<sequence length="226" mass="23918">MSILFVLTSHETFGDTGRETGLWLEEFLVPYYSFVDAGLPVRLSSPKGGNVPVDPASVDALKDSPLYKRYKSDPILAERMNGTAKLSTVSASDISALVYPGGHGPLWDLRDNPHSVALIESFISSGKPVATICHAGCALLDARKSDGRPLVEGVQVTAFSDSEEAAVGLEKAVPYLVETDMKALGAVYSKSGDWESHVVVSGSLITGQNPASSLGVAEAVIKRLKA</sequence>
<dbReference type="Pfam" id="PF01965">
    <property type="entry name" value="DJ-1_PfpI"/>
    <property type="match status" value="1"/>
</dbReference>